<dbReference type="EMBL" id="KN818232">
    <property type="protein sequence ID" value="KIL67199.1"/>
    <property type="molecule type" value="Genomic_DNA"/>
</dbReference>
<accession>A0A0C2TJL9</accession>
<dbReference type="AlphaFoldDB" id="A0A0C2TJL9"/>
<protein>
    <submittedName>
        <fullName evidence="1">Uncharacterized protein</fullName>
    </submittedName>
</protein>
<dbReference type="Proteomes" id="UP000054549">
    <property type="component" value="Unassembled WGS sequence"/>
</dbReference>
<dbReference type="InParanoid" id="A0A0C2TJL9"/>
<keyword evidence="2" id="KW-1185">Reference proteome</keyword>
<proteinExistence type="predicted"/>
<dbReference type="HOGENOM" id="CLU_2704295_0_0_1"/>
<reference evidence="1 2" key="1">
    <citation type="submission" date="2014-04" db="EMBL/GenBank/DDBJ databases">
        <title>Evolutionary Origins and Diversification of the Mycorrhizal Mutualists.</title>
        <authorList>
            <consortium name="DOE Joint Genome Institute"/>
            <consortium name="Mycorrhizal Genomics Consortium"/>
            <person name="Kohler A."/>
            <person name="Kuo A."/>
            <person name="Nagy L.G."/>
            <person name="Floudas D."/>
            <person name="Copeland A."/>
            <person name="Barry K.W."/>
            <person name="Cichocki N."/>
            <person name="Veneault-Fourrey C."/>
            <person name="LaButti K."/>
            <person name="Lindquist E.A."/>
            <person name="Lipzen A."/>
            <person name="Lundell T."/>
            <person name="Morin E."/>
            <person name="Murat C."/>
            <person name="Riley R."/>
            <person name="Ohm R."/>
            <person name="Sun H."/>
            <person name="Tunlid A."/>
            <person name="Henrissat B."/>
            <person name="Grigoriev I.V."/>
            <person name="Hibbett D.S."/>
            <person name="Martin F."/>
        </authorList>
    </citation>
    <scope>NUCLEOTIDE SEQUENCE [LARGE SCALE GENOMIC DNA]</scope>
    <source>
        <strain evidence="1 2">Koide BX008</strain>
    </source>
</reference>
<name>A0A0C2TJL9_AMAMK</name>
<sequence>MYGVDGFARGNIVINAICHLDVQRIHSKPLIIKCQPPPSPRVRCWVPTMVCMIFGSANTEMLTVTVSNIYTQH</sequence>
<gene>
    <name evidence="1" type="ORF">M378DRAFT_296655</name>
</gene>
<organism evidence="1 2">
    <name type="scientific">Amanita muscaria (strain Koide BX008)</name>
    <dbReference type="NCBI Taxonomy" id="946122"/>
    <lineage>
        <taxon>Eukaryota</taxon>
        <taxon>Fungi</taxon>
        <taxon>Dikarya</taxon>
        <taxon>Basidiomycota</taxon>
        <taxon>Agaricomycotina</taxon>
        <taxon>Agaricomycetes</taxon>
        <taxon>Agaricomycetidae</taxon>
        <taxon>Agaricales</taxon>
        <taxon>Pluteineae</taxon>
        <taxon>Amanitaceae</taxon>
        <taxon>Amanita</taxon>
    </lineage>
</organism>
<evidence type="ECO:0000313" key="2">
    <source>
        <dbReference type="Proteomes" id="UP000054549"/>
    </source>
</evidence>
<evidence type="ECO:0000313" key="1">
    <source>
        <dbReference type="EMBL" id="KIL67199.1"/>
    </source>
</evidence>